<dbReference type="SUPFAM" id="SSF47781">
    <property type="entry name" value="RuvA domain 2-like"/>
    <property type="match status" value="2"/>
</dbReference>
<dbReference type="Gene3D" id="1.10.150.280">
    <property type="entry name" value="AF1531-like domain"/>
    <property type="match status" value="2"/>
</dbReference>
<dbReference type="Proteomes" id="UP001203607">
    <property type="component" value="Unassembled WGS sequence"/>
</dbReference>
<keyword evidence="2" id="KW-1185">Reference proteome</keyword>
<proteinExistence type="predicted"/>
<accession>A0ABT0PV52</accession>
<name>A0ABT0PV52_9FLAO</name>
<sequence>MKKSRLRFSKQERGGIFFLLFLIVLLQCIFHIIKSRPVSPESQFLVDNVQQVRIDSLRKNLLVRDTVRLYPFNPNYINDYKGYVLGMTYEELDRIYDFRKLGNYVNSAAQFQEVTKVSDSLLGTMVAYFKFPKRKNYHKQATTYSKNSDSHSIKPKDINLATAEDLKSIYGVGEVLSARIIKFRNRLGGFVVNEQLYDVYGLEQEVVLRIVQKFIVEQPPKIEKLNINTASAQELASLVYIKKSLANQMVKYREEKGPYQSIEDLFNLNGFPINKIERIKLYLSL</sequence>
<organism evidence="1 2">
    <name type="scientific">Flagellimonas spongiicola</name>
    <dbReference type="NCBI Taxonomy" id="2942208"/>
    <lineage>
        <taxon>Bacteria</taxon>
        <taxon>Pseudomonadati</taxon>
        <taxon>Bacteroidota</taxon>
        <taxon>Flavobacteriia</taxon>
        <taxon>Flavobacteriales</taxon>
        <taxon>Flavobacteriaceae</taxon>
        <taxon>Flagellimonas</taxon>
    </lineage>
</organism>
<dbReference type="PANTHER" id="PTHR21180">
    <property type="entry name" value="ENDONUCLEASE/EXONUCLEASE/PHOSPHATASE FAMILY DOMAIN-CONTAINING PROTEIN 1"/>
    <property type="match status" value="1"/>
</dbReference>
<dbReference type="RefSeq" id="WP_249658447.1">
    <property type="nucleotide sequence ID" value="NZ_JAMFMA010000003.1"/>
</dbReference>
<dbReference type="PANTHER" id="PTHR21180:SF32">
    <property type="entry name" value="ENDONUCLEASE_EXONUCLEASE_PHOSPHATASE FAMILY DOMAIN-CONTAINING PROTEIN 1"/>
    <property type="match status" value="1"/>
</dbReference>
<gene>
    <name evidence="1" type="ORF">M3P19_14695</name>
</gene>
<protein>
    <submittedName>
        <fullName evidence="1">Helix-hairpin-helix domain-containing protein</fullName>
    </submittedName>
</protein>
<dbReference type="InterPro" id="IPR051675">
    <property type="entry name" value="Endo/Exo/Phosphatase_dom_1"/>
</dbReference>
<evidence type="ECO:0000313" key="2">
    <source>
        <dbReference type="Proteomes" id="UP001203607"/>
    </source>
</evidence>
<dbReference type="InterPro" id="IPR010994">
    <property type="entry name" value="RuvA_2-like"/>
</dbReference>
<reference evidence="1 2" key="1">
    <citation type="submission" date="2022-05" db="EMBL/GenBank/DDBJ databases">
        <authorList>
            <person name="Park J.-S."/>
        </authorList>
    </citation>
    <scope>NUCLEOTIDE SEQUENCE [LARGE SCALE GENOMIC DNA]</scope>
    <source>
        <strain evidence="1 2">2012CJ35-5</strain>
    </source>
</reference>
<dbReference type="EMBL" id="JAMFMA010000003">
    <property type="protein sequence ID" value="MCL6275267.1"/>
    <property type="molecule type" value="Genomic_DNA"/>
</dbReference>
<dbReference type="Pfam" id="PF12836">
    <property type="entry name" value="HHH_3"/>
    <property type="match status" value="2"/>
</dbReference>
<evidence type="ECO:0000313" key="1">
    <source>
        <dbReference type="EMBL" id="MCL6275267.1"/>
    </source>
</evidence>
<comment type="caution">
    <text evidence="1">The sequence shown here is derived from an EMBL/GenBank/DDBJ whole genome shotgun (WGS) entry which is preliminary data.</text>
</comment>